<name>A0ABR9YXG5_9PROT</name>
<reference evidence="1" key="1">
    <citation type="submission" date="2020-04" db="EMBL/GenBank/DDBJ databases">
        <authorList>
            <person name="Sombolestani A."/>
        </authorList>
    </citation>
    <scope>NUCLEOTIDE SEQUENCE</scope>
    <source>
        <strain evidence="1">LMG 1745</strain>
    </source>
</reference>
<organism evidence="1 2">
    <name type="scientific">Gluconobacter cadivus</name>
    <dbReference type="NCBI Taxonomy" id="2728101"/>
    <lineage>
        <taxon>Bacteria</taxon>
        <taxon>Pseudomonadati</taxon>
        <taxon>Pseudomonadota</taxon>
        <taxon>Alphaproteobacteria</taxon>
        <taxon>Acetobacterales</taxon>
        <taxon>Acetobacteraceae</taxon>
        <taxon>Gluconobacter</taxon>
    </lineage>
</organism>
<dbReference type="RefSeq" id="WP_194262621.1">
    <property type="nucleotide sequence ID" value="NZ_JABCQH010000007.1"/>
</dbReference>
<evidence type="ECO:0000313" key="1">
    <source>
        <dbReference type="EMBL" id="MBF0888799.1"/>
    </source>
</evidence>
<evidence type="ECO:0000313" key="2">
    <source>
        <dbReference type="Proteomes" id="UP000662701"/>
    </source>
</evidence>
<dbReference type="EMBL" id="JABCQH010000007">
    <property type="protein sequence ID" value="MBF0888799.1"/>
    <property type="molecule type" value="Genomic_DNA"/>
</dbReference>
<sequence length="46" mass="5336">MNDVWKNYGNQEPISQNGGTEKLLIDGAFVVDLLQNVEPWFWIVTR</sequence>
<dbReference type="Proteomes" id="UP000662701">
    <property type="component" value="Unassembled WGS sequence"/>
</dbReference>
<protein>
    <submittedName>
        <fullName evidence="1">Uncharacterized protein</fullName>
    </submittedName>
</protein>
<keyword evidence="2" id="KW-1185">Reference proteome</keyword>
<proteinExistence type="predicted"/>
<comment type="caution">
    <text evidence="1">The sequence shown here is derived from an EMBL/GenBank/DDBJ whole genome shotgun (WGS) entry which is preliminary data.</text>
</comment>
<accession>A0ABR9YXG5</accession>
<gene>
    <name evidence="1" type="ORF">HKD19_09595</name>
</gene>
<reference evidence="1" key="2">
    <citation type="submission" date="2020-11" db="EMBL/GenBank/DDBJ databases">
        <title>Description of novel Gluconobacter species.</title>
        <authorList>
            <person name="Cleenwerck I."/>
            <person name="Cnockaert M."/>
            <person name="Borremans W."/>
            <person name="Wieme A.D."/>
            <person name="De Vuyst L."/>
            <person name="Vandamme P."/>
        </authorList>
    </citation>
    <scope>NUCLEOTIDE SEQUENCE</scope>
    <source>
        <strain evidence="1">LMG 1745</strain>
    </source>
</reference>